<keyword evidence="2" id="KW-1185">Reference proteome</keyword>
<gene>
    <name evidence="1" type="ORF">AB0470_35665</name>
</gene>
<dbReference type="InterPro" id="IPR016024">
    <property type="entry name" value="ARM-type_fold"/>
</dbReference>
<reference evidence="1 2" key="1">
    <citation type="submission" date="2024-06" db="EMBL/GenBank/DDBJ databases">
        <title>The Natural Products Discovery Center: Release of the First 8490 Sequenced Strains for Exploring Actinobacteria Biosynthetic Diversity.</title>
        <authorList>
            <person name="Kalkreuter E."/>
            <person name="Kautsar S.A."/>
            <person name="Yang D."/>
            <person name="Bader C.D."/>
            <person name="Teijaro C.N."/>
            <person name="Fluegel L."/>
            <person name="Davis C.M."/>
            <person name="Simpson J.R."/>
            <person name="Lauterbach L."/>
            <person name="Steele A.D."/>
            <person name="Gui C."/>
            <person name="Meng S."/>
            <person name="Li G."/>
            <person name="Viehrig K."/>
            <person name="Ye F."/>
            <person name="Su P."/>
            <person name="Kiefer A.F."/>
            <person name="Nichols A."/>
            <person name="Cepeda A.J."/>
            <person name="Yan W."/>
            <person name="Fan B."/>
            <person name="Jiang Y."/>
            <person name="Adhikari A."/>
            <person name="Zheng C.-J."/>
            <person name="Schuster L."/>
            <person name="Cowan T.M."/>
            <person name="Smanski M.J."/>
            <person name="Chevrette M.G."/>
            <person name="De Carvalho L.P.S."/>
            <person name="Shen B."/>
        </authorList>
    </citation>
    <scope>NUCLEOTIDE SEQUENCE [LARGE SCALE GENOMIC DNA]</scope>
    <source>
        <strain evidence="1 2">NPDC052360</strain>
    </source>
</reference>
<name>A0ABV3KZZ3_STRGS</name>
<dbReference type="RefSeq" id="WP_204359361.1">
    <property type="nucleotide sequence ID" value="NZ_JBFAUJ010000027.1"/>
</dbReference>
<evidence type="ECO:0008006" key="3">
    <source>
        <dbReference type="Google" id="ProtNLM"/>
    </source>
</evidence>
<dbReference type="SUPFAM" id="SSF48371">
    <property type="entry name" value="ARM repeat"/>
    <property type="match status" value="1"/>
</dbReference>
<sequence length="483" mass="51939">MRGPESTGEEIQAGEAAALRLAEGVPLREALDVGDPRAWLALDLGARVVRHGYRPEFIPAWEAAAPLPARLRLPGAFELLDEARLALVLCHRDGRLRERALGRAAGRPGLLALVVVRTTDWAEPVRHRARELLRAHLDAEAAVALAPLVLLLGRRDRGDFAVDLLGQVLRAAPPERLSPLLAHPDRAVRRFTYRLAVERGALSPVELARAAAEDADTVVQTLCTDAALAGGRTDDDVLALLLAARNPEVRSAGVTALRRAGRPEQAEAFLADRAAMVRACARYVVRQYGGDPAAWYRARCAGPRDEALPPGAVVGLAECGERADAALLWPLVGHPVPGVRARAVAGLRLLDVAEARRLEPLLEDPAPGVVREVTAALLPSARSLDAGRLTGLLAAERPRHQRVAAFRLLDACGGLVRLRAAVASLDDPDEKLRHWAGQSVQAWRPSADVPAGAAEVGRLLDRARHLFSDHVLKRRKWGAGVRG</sequence>
<proteinExistence type="predicted"/>
<evidence type="ECO:0000313" key="2">
    <source>
        <dbReference type="Proteomes" id="UP001553148"/>
    </source>
</evidence>
<dbReference type="Proteomes" id="UP001553148">
    <property type="component" value="Unassembled WGS sequence"/>
</dbReference>
<accession>A0ABV3KZZ3</accession>
<organism evidence="1 2">
    <name type="scientific">Streptomyces griseosporeus</name>
    <dbReference type="NCBI Taxonomy" id="1910"/>
    <lineage>
        <taxon>Bacteria</taxon>
        <taxon>Bacillati</taxon>
        <taxon>Actinomycetota</taxon>
        <taxon>Actinomycetes</taxon>
        <taxon>Kitasatosporales</taxon>
        <taxon>Streptomycetaceae</taxon>
        <taxon>Streptomyces</taxon>
    </lineage>
</organism>
<dbReference type="EMBL" id="JBFAUJ010000027">
    <property type="protein sequence ID" value="MEV8464885.1"/>
    <property type="molecule type" value="Genomic_DNA"/>
</dbReference>
<protein>
    <recommendedName>
        <fullName evidence="3">HEAT repeat domain-containing protein</fullName>
    </recommendedName>
</protein>
<dbReference type="Gene3D" id="1.25.10.10">
    <property type="entry name" value="Leucine-rich Repeat Variant"/>
    <property type="match status" value="1"/>
</dbReference>
<comment type="caution">
    <text evidence="1">The sequence shown here is derived from an EMBL/GenBank/DDBJ whole genome shotgun (WGS) entry which is preliminary data.</text>
</comment>
<evidence type="ECO:0000313" key="1">
    <source>
        <dbReference type="EMBL" id="MEV8464885.1"/>
    </source>
</evidence>
<dbReference type="InterPro" id="IPR011989">
    <property type="entry name" value="ARM-like"/>
</dbReference>